<dbReference type="GO" id="GO:0030288">
    <property type="term" value="C:outer membrane-bounded periplasmic space"/>
    <property type="evidence" value="ECO:0007669"/>
    <property type="project" value="TreeGrafter"/>
</dbReference>
<evidence type="ECO:0000256" key="2">
    <source>
        <dbReference type="ARBA" id="ARBA00007615"/>
    </source>
</evidence>
<dbReference type="InterPro" id="IPR004564">
    <property type="entry name" value="OM_lipoprot_carrier_LolA-like"/>
</dbReference>
<feature type="signal peptide" evidence="10">
    <location>
        <begin position="1"/>
        <end position="19"/>
    </location>
</feature>
<dbReference type="GO" id="GO:0042953">
    <property type="term" value="P:lipoprotein transport"/>
    <property type="evidence" value="ECO:0007669"/>
    <property type="project" value="InterPro"/>
</dbReference>
<evidence type="ECO:0000256" key="1">
    <source>
        <dbReference type="ARBA" id="ARBA00004418"/>
    </source>
</evidence>
<comment type="subcellular location">
    <subcellularLocation>
        <location evidence="1 10">Periplasm</location>
    </subcellularLocation>
</comment>
<keyword evidence="12" id="KW-1185">Reference proteome</keyword>
<evidence type="ECO:0000256" key="5">
    <source>
        <dbReference type="ARBA" id="ARBA00022448"/>
    </source>
</evidence>
<evidence type="ECO:0000256" key="3">
    <source>
        <dbReference type="ARBA" id="ARBA00011245"/>
    </source>
</evidence>
<dbReference type="Proteomes" id="UP000292423">
    <property type="component" value="Unassembled WGS sequence"/>
</dbReference>
<accession>A0A4Q7Z6E5</accession>
<reference evidence="11 12" key="1">
    <citation type="submission" date="2019-02" db="EMBL/GenBank/DDBJ databases">
        <title>Genomic Encyclopedia of Type Strains, Phase IV (KMG-IV): sequencing the most valuable type-strain genomes for metagenomic binning, comparative biology and taxonomic classification.</title>
        <authorList>
            <person name="Goeker M."/>
        </authorList>
    </citation>
    <scope>NUCLEOTIDE SEQUENCE [LARGE SCALE GENOMIC DNA]</scope>
    <source>
        <strain evidence="11 12">DSM 105135</strain>
    </source>
</reference>
<evidence type="ECO:0000256" key="10">
    <source>
        <dbReference type="HAMAP-Rule" id="MF_00240"/>
    </source>
</evidence>
<evidence type="ECO:0000256" key="4">
    <source>
        <dbReference type="ARBA" id="ARBA00014035"/>
    </source>
</evidence>
<sequence precursor="true">MRYTALCLGLLLSAGPVLAAETPAKQLNSLLNKMDSMQAAFIQNTLDPQGKPLQTLSGQMLVRRPGYFRWDTEKPFTQQIIANGEVVWVYDPELQQATRQLLDKQVGNTPALLLSGDSAKMSESFTISEDKEKVAGKSRKTFVLKPKDKDALFETLRVSFSGSQLTGMQLRDSLGQKTDITFSQIKVNGKIADSVFQFTPPKGVDVINEL</sequence>
<keyword evidence="7 10" id="KW-0574">Periplasm</keyword>
<dbReference type="Gene3D" id="2.50.20.10">
    <property type="entry name" value="Lipoprotein localisation LolA/LolB/LppX"/>
    <property type="match status" value="1"/>
</dbReference>
<dbReference type="HAMAP" id="MF_00240">
    <property type="entry name" value="LolA"/>
    <property type="match status" value="1"/>
</dbReference>
<dbReference type="NCBIfam" id="TIGR00547">
    <property type="entry name" value="lolA"/>
    <property type="match status" value="1"/>
</dbReference>
<dbReference type="PANTHER" id="PTHR35869:SF1">
    <property type="entry name" value="OUTER-MEMBRANE LIPOPROTEIN CARRIER PROTEIN"/>
    <property type="match status" value="1"/>
</dbReference>
<gene>
    <name evidence="10" type="primary">lolA</name>
    <name evidence="11" type="ORF">EV700_2104</name>
</gene>
<dbReference type="InterPro" id="IPR018323">
    <property type="entry name" value="OM_lipoprot_carrier_LolA_Pbac"/>
</dbReference>
<evidence type="ECO:0000256" key="8">
    <source>
        <dbReference type="ARBA" id="ARBA00022927"/>
    </source>
</evidence>
<keyword evidence="8 10" id="KW-0653">Protein transport</keyword>
<comment type="subunit">
    <text evidence="3 10">Monomer.</text>
</comment>
<proteinExistence type="inferred from homology"/>
<dbReference type="Pfam" id="PF03548">
    <property type="entry name" value="LolA"/>
    <property type="match status" value="1"/>
</dbReference>
<protein>
    <recommendedName>
        <fullName evidence="4 10">Outer-membrane lipoprotein carrier protein</fullName>
    </recommendedName>
</protein>
<evidence type="ECO:0000313" key="11">
    <source>
        <dbReference type="EMBL" id="RZU45285.1"/>
    </source>
</evidence>
<keyword evidence="9 10" id="KW-0143">Chaperone</keyword>
<dbReference type="InterPro" id="IPR029046">
    <property type="entry name" value="LolA/LolB/LppX"/>
</dbReference>
<dbReference type="AlphaFoldDB" id="A0A4Q7Z6E5"/>
<feature type="chain" id="PRO_5021052815" description="Outer-membrane lipoprotein carrier protein" evidence="10">
    <location>
        <begin position="20"/>
        <end position="210"/>
    </location>
</feature>
<evidence type="ECO:0000313" key="12">
    <source>
        <dbReference type="Proteomes" id="UP000292423"/>
    </source>
</evidence>
<evidence type="ECO:0000256" key="7">
    <source>
        <dbReference type="ARBA" id="ARBA00022764"/>
    </source>
</evidence>
<dbReference type="SUPFAM" id="SSF89392">
    <property type="entry name" value="Prokaryotic lipoproteins and lipoprotein localization factors"/>
    <property type="match status" value="1"/>
</dbReference>
<keyword evidence="5 10" id="KW-0813">Transport</keyword>
<comment type="caution">
    <text evidence="11">The sequence shown here is derived from an EMBL/GenBank/DDBJ whole genome shotgun (WGS) entry which is preliminary data.</text>
</comment>
<comment type="function">
    <text evidence="10">Participates in the translocation of lipoproteins from the inner membrane to the outer membrane. Only forms a complex with a lipoprotein if the residue after the N-terminal Cys is not an aspartate (The Asp acts as a targeting signal to indicate that the lipoprotein should stay in the inner membrane).</text>
</comment>
<dbReference type="PANTHER" id="PTHR35869">
    <property type="entry name" value="OUTER-MEMBRANE LIPOPROTEIN CARRIER PROTEIN"/>
    <property type="match status" value="1"/>
</dbReference>
<name>A0A4Q7Z6E5_9GAMM</name>
<dbReference type="EMBL" id="SHKX01000012">
    <property type="protein sequence ID" value="RZU45285.1"/>
    <property type="molecule type" value="Genomic_DNA"/>
</dbReference>
<comment type="similarity">
    <text evidence="2 10">Belongs to the LolA family.</text>
</comment>
<dbReference type="GO" id="GO:0044874">
    <property type="term" value="P:lipoprotein localization to outer membrane"/>
    <property type="evidence" value="ECO:0007669"/>
    <property type="project" value="UniProtKB-UniRule"/>
</dbReference>
<evidence type="ECO:0000256" key="6">
    <source>
        <dbReference type="ARBA" id="ARBA00022729"/>
    </source>
</evidence>
<dbReference type="CDD" id="cd16325">
    <property type="entry name" value="LolA"/>
    <property type="match status" value="1"/>
</dbReference>
<organism evidence="11 12">
    <name type="scientific">Fluviicoccus keumensis</name>
    <dbReference type="NCBI Taxonomy" id="1435465"/>
    <lineage>
        <taxon>Bacteria</taxon>
        <taxon>Pseudomonadati</taxon>
        <taxon>Pseudomonadota</taxon>
        <taxon>Gammaproteobacteria</taxon>
        <taxon>Moraxellales</taxon>
        <taxon>Moraxellaceae</taxon>
        <taxon>Fluviicoccus</taxon>
    </lineage>
</organism>
<keyword evidence="6 10" id="KW-0732">Signal</keyword>
<keyword evidence="11" id="KW-0449">Lipoprotein</keyword>
<evidence type="ECO:0000256" key="9">
    <source>
        <dbReference type="ARBA" id="ARBA00023186"/>
    </source>
</evidence>